<keyword evidence="3 4" id="KW-0472">Membrane</keyword>
<keyword evidence="1 4" id="KW-1003">Cell membrane</keyword>
<evidence type="ECO:0000313" key="6">
    <source>
        <dbReference type="Proteomes" id="UP000585721"/>
    </source>
</evidence>
<dbReference type="HAMAP" id="MF_00695">
    <property type="entry name" value="HflD_protein"/>
    <property type="match status" value="1"/>
</dbReference>
<sequence>MQHKQAMQTMALAAVCQAAWLVQQVARNGSCDEDAMRCLLQGILNTDPDNADSVYPERRLLRDGYKTLVEQLGNNRNPKNMELTRYVIGMVALERKLSGKRRVLSALGERINQVKRQAFHFDLLTDTVVSNLAGIYSDNISNLGPRIQVSGAPLYLQQPQVQHKIRALLLAGIRACVLWRQLGGRRRQILFFRKKVIAAAEAALRQL</sequence>
<dbReference type="Proteomes" id="UP000585721">
    <property type="component" value="Unassembled WGS sequence"/>
</dbReference>
<evidence type="ECO:0000313" key="5">
    <source>
        <dbReference type="EMBL" id="MBB6055548.1"/>
    </source>
</evidence>
<dbReference type="InterPro" id="IPR007451">
    <property type="entry name" value="HflD"/>
</dbReference>
<organism evidence="5 6">
    <name type="scientific">Tolumonas osonensis</name>
    <dbReference type="NCBI Taxonomy" id="675874"/>
    <lineage>
        <taxon>Bacteria</taxon>
        <taxon>Pseudomonadati</taxon>
        <taxon>Pseudomonadota</taxon>
        <taxon>Gammaproteobacteria</taxon>
        <taxon>Aeromonadales</taxon>
        <taxon>Aeromonadaceae</taxon>
        <taxon>Tolumonas</taxon>
    </lineage>
</organism>
<comment type="caution">
    <text evidence="5">The sequence shown here is derived from an EMBL/GenBank/DDBJ whole genome shotgun (WGS) entry which is preliminary data.</text>
</comment>
<accession>A0A841G947</accession>
<dbReference type="GO" id="GO:0005886">
    <property type="term" value="C:plasma membrane"/>
    <property type="evidence" value="ECO:0007669"/>
    <property type="project" value="UniProtKB-SubCell"/>
</dbReference>
<reference evidence="5 6" key="1">
    <citation type="submission" date="2020-08" db="EMBL/GenBank/DDBJ databases">
        <title>Genomic Encyclopedia of Type Strains, Phase IV (KMG-IV): sequencing the most valuable type-strain genomes for metagenomic binning, comparative biology and taxonomic classification.</title>
        <authorList>
            <person name="Goeker M."/>
        </authorList>
    </citation>
    <scope>NUCLEOTIDE SEQUENCE [LARGE SCALE GENOMIC DNA]</scope>
    <source>
        <strain evidence="5 6">DSM 22975</strain>
    </source>
</reference>
<keyword evidence="6" id="KW-1185">Reference proteome</keyword>
<gene>
    <name evidence="4" type="primary">hflD</name>
    <name evidence="5" type="ORF">HNR75_001454</name>
</gene>
<name>A0A841G947_9GAMM</name>
<dbReference type="AlphaFoldDB" id="A0A841G947"/>
<comment type="subcellular location">
    <subcellularLocation>
        <location evidence="4">Cytoplasm</location>
    </subcellularLocation>
    <subcellularLocation>
        <location evidence="4">Cell membrane</location>
        <topology evidence="4">Peripheral membrane protein</topology>
        <orientation evidence="4">Cytoplasmic side</orientation>
    </subcellularLocation>
</comment>
<comment type="similarity">
    <text evidence="4">Belongs to the HflD family.</text>
</comment>
<dbReference type="InterPro" id="IPR035932">
    <property type="entry name" value="HflD-like_sf"/>
</dbReference>
<dbReference type="SUPFAM" id="SSF101322">
    <property type="entry name" value="YcfC-like"/>
    <property type="match status" value="1"/>
</dbReference>
<dbReference type="EMBL" id="JACHGR010000004">
    <property type="protein sequence ID" value="MBB6055548.1"/>
    <property type="molecule type" value="Genomic_DNA"/>
</dbReference>
<dbReference type="Gene3D" id="1.10.3890.10">
    <property type="entry name" value="HflD-like"/>
    <property type="match status" value="1"/>
</dbReference>
<dbReference type="NCBIfam" id="NF001248">
    <property type="entry name" value="PRK00218.1-4"/>
    <property type="match status" value="1"/>
</dbReference>
<evidence type="ECO:0000256" key="2">
    <source>
        <dbReference type="ARBA" id="ARBA00022490"/>
    </source>
</evidence>
<evidence type="ECO:0000256" key="3">
    <source>
        <dbReference type="ARBA" id="ARBA00023136"/>
    </source>
</evidence>
<dbReference type="Pfam" id="PF04356">
    <property type="entry name" value="DUF489"/>
    <property type="match status" value="1"/>
</dbReference>
<proteinExistence type="inferred from homology"/>
<evidence type="ECO:0000256" key="4">
    <source>
        <dbReference type="HAMAP-Rule" id="MF_00695"/>
    </source>
</evidence>
<dbReference type="GO" id="GO:0005737">
    <property type="term" value="C:cytoplasm"/>
    <property type="evidence" value="ECO:0007669"/>
    <property type="project" value="UniProtKB-SubCell"/>
</dbReference>
<dbReference type="RefSeq" id="WP_188026319.1">
    <property type="nucleotide sequence ID" value="NZ_JACHGR010000004.1"/>
</dbReference>
<protein>
    <recommendedName>
        <fullName evidence="4">High frequency lysogenization protein HflD homolog</fullName>
    </recommendedName>
</protein>
<dbReference type="PANTHER" id="PTHR38100">
    <property type="entry name" value="HIGH FREQUENCY LYSOGENIZATION PROTEIN HFLD"/>
    <property type="match status" value="1"/>
</dbReference>
<evidence type="ECO:0000256" key="1">
    <source>
        <dbReference type="ARBA" id="ARBA00022475"/>
    </source>
</evidence>
<dbReference type="PANTHER" id="PTHR38100:SF1">
    <property type="entry name" value="HIGH FREQUENCY LYSOGENIZATION PROTEIN HFLD"/>
    <property type="match status" value="1"/>
</dbReference>
<dbReference type="NCBIfam" id="NF001246">
    <property type="entry name" value="PRK00218.1-2"/>
    <property type="match status" value="1"/>
</dbReference>
<keyword evidence="2 4" id="KW-0963">Cytoplasm</keyword>